<keyword evidence="2" id="KW-1185">Reference proteome</keyword>
<dbReference type="InterPro" id="IPR015421">
    <property type="entry name" value="PyrdxlP-dep_Trfase_major"/>
</dbReference>
<dbReference type="EMBL" id="NEVU01000003">
    <property type="protein sequence ID" value="OZI72357.1"/>
    <property type="molecule type" value="Genomic_DNA"/>
</dbReference>
<organism evidence="1 2">
    <name type="scientific">Bordetella genomosp. 12</name>
    <dbReference type="NCBI Taxonomy" id="463035"/>
    <lineage>
        <taxon>Bacteria</taxon>
        <taxon>Pseudomonadati</taxon>
        <taxon>Pseudomonadota</taxon>
        <taxon>Betaproteobacteria</taxon>
        <taxon>Burkholderiales</taxon>
        <taxon>Alcaligenaceae</taxon>
        <taxon>Bordetella</taxon>
    </lineage>
</organism>
<dbReference type="SUPFAM" id="SSF53383">
    <property type="entry name" value="PLP-dependent transferases"/>
    <property type="match status" value="1"/>
</dbReference>
<protein>
    <submittedName>
        <fullName evidence="1">Selenocysteine synthase</fullName>
    </submittedName>
</protein>
<dbReference type="Gene3D" id="3.90.1150.70">
    <property type="match status" value="1"/>
</dbReference>
<gene>
    <name evidence="1" type="ORF">CAL22_18685</name>
</gene>
<evidence type="ECO:0000313" key="1">
    <source>
        <dbReference type="EMBL" id="OZI72357.1"/>
    </source>
</evidence>
<accession>A0A261VEU2</accession>
<evidence type="ECO:0000313" key="2">
    <source>
        <dbReference type="Proteomes" id="UP000216429"/>
    </source>
</evidence>
<comment type="caution">
    <text evidence="1">The sequence shown here is derived from an EMBL/GenBank/DDBJ whole genome shotgun (WGS) entry which is preliminary data.</text>
</comment>
<dbReference type="Proteomes" id="UP000216429">
    <property type="component" value="Unassembled WGS sequence"/>
</dbReference>
<reference evidence="2" key="1">
    <citation type="submission" date="2017-05" db="EMBL/GenBank/DDBJ databases">
        <title>Complete and WGS of Bordetella genogroups.</title>
        <authorList>
            <person name="Spilker T."/>
            <person name="Lipuma J."/>
        </authorList>
    </citation>
    <scope>NUCLEOTIDE SEQUENCE [LARGE SCALE GENOMIC DNA]</scope>
    <source>
        <strain evidence="2">AU6712</strain>
    </source>
</reference>
<proteinExistence type="predicted"/>
<sequence length="400" mass="42035">MEERQRLVHGQRIATQRLTEMGSESIGVFTGNLRAFPMQAERMPVLCDEWTGPGLIDEAFQDAGVNHLGGARPRHSAALFNRTSGGLIAAIGALSGGRPVVSAVPEGSKSHASVPRGCYAARVDLVECDTVEEFGDAIRVQQPALTLITTVSSNLDRLDEDVIAGMVKMAVDAGTICLVDDAYGARIRPILHNGTHALVMGAHLVITNCDKAGMIGPRAGLLVGLDALVQRVAAKAAEFGSEARAPIVAAVTESLGIFESAWLREEAGLGQQLTELFEQEFGAERVQRSDLGPIIVEDDVFAMVLERAGLQPGDTSLVPAEVTSALGAILLRDHGVLTTNTHGQPGAKASLRLRPTPDGIARLGGLATVVNALSTSLDTLAPLVSDPGLVSQLILGKDMQ</sequence>
<name>A0A261VEU2_9BORD</name>
<dbReference type="InterPro" id="IPR015424">
    <property type="entry name" value="PyrdxlP-dep_Trfase"/>
</dbReference>
<dbReference type="AlphaFoldDB" id="A0A261VEU2"/>
<dbReference type="Gene3D" id="3.40.640.10">
    <property type="entry name" value="Type I PLP-dependent aspartate aminotransferase-like (Major domain)"/>
    <property type="match status" value="1"/>
</dbReference>